<feature type="chain" id="PRO_5034002185" description="non-specific serine/threonine protein kinase" evidence="10">
    <location>
        <begin position="21"/>
        <end position="475"/>
    </location>
</feature>
<dbReference type="InterPro" id="IPR011009">
    <property type="entry name" value="Kinase-like_dom_sf"/>
</dbReference>
<evidence type="ECO:0000256" key="7">
    <source>
        <dbReference type="ARBA" id="ARBA00047899"/>
    </source>
</evidence>
<evidence type="ECO:0000256" key="2">
    <source>
        <dbReference type="ARBA" id="ARBA00022527"/>
    </source>
</evidence>
<evidence type="ECO:0000313" key="12">
    <source>
        <dbReference type="EMBL" id="KAF5701777.1"/>
    </source>
</evidence>
<accession>A0A8H5XYR1</accession>
<dbReference type="Pfam" id="PF00069">
    <property type="entry name" value="Pkinase"/>
    <property type="match status" value="1"/>
</dbReference>
<dbReference type="EC" id="2.7.11.1" evidence="1"/>
<keyword evidence="5 12" id="KW-0418">Kinase</keyword>
<protein>
    <recommendedName>
        <fullName evidence="1">non-specific serine/threonine protein kinase</fullName>
        <ecNumber evidence="1">2.7.11.1</ecNumber>
    </recommendedName>
</protein>
<dbReference type="Gene3D" id="3.30.200.20">
    <property type="entry name" value="Phosphorylase Kinase, domain 1"/>
    <property type="match status" value="2"/>
</dbReference>
<dbReference type="GO" id="GO:0005524">
    <property type="term" value="F:ATP binding"/>
    <property type="evidence" value="ECO:0007669"/>
    <property type="project" value="UniProtKB-UniRule"/>
</dbReference>
<dbReference type="InterPro" id="IPR000719">
    <property type="entry name" value="Prot_kinase_dom"/>
</dbReference>
<comment type="catalytic activity">
    <reaction evidence="7">
        <text>L-threonyl-[protein] + ATP = O-phospho-L-threonyl-[protein] + ADP + H(+)</text>
        <dbReference type="Rhea" id="RHEA:46608"/>
        <dbReference type="Rhea" id="RHEA-COMP:11060"/>
        <dbReference type="Rhea" id="RHEA-COMP:11605"/>
        <dbReference type="ChEBI" id="CHEBI:15378"/>
        <dbReference type="ChEBI" id="CHEBI:30013"/>
        <dbReference type="ChEBI" id="CHEBI:30616"/>
        <dbReference type="ChEBI" id="CHEBI:61977"/>
        <dbReference type="ChEBI" id="CHEBI:456216"/>
        <dbReference type="EC" id="2.7.11.1"/>
    </reaction>
</comment>
<keyword evidence="3" id="KW-0808">Transferase</keyword>
<evidence type="ECO:0000256" key="8">
    <source>
        <dbReference type="ARBA" id="ARBA00048679"/>
    </source>
</evidence>
<dbReference type="PROSITE" id="PS50011">
    <property type="entry name" value="PROTEIN_KINASE_DOM"/>
    <property type="match status" value="1"/>
</dbReference>
<dbReference type="GO" id="GO:0004674">
    <property type="term" value="F:protein serine/threonine kinase activity"/>
    <property type="evidence" value="ECO:0007669"/>
    <property type="project" value="UniProtKB-KW"/>
</dbReference>
<proteinExistence type="predicted"/>
<keyword evidence="10" id="KW-0732">Signal</keyword>
<evidence type="ECO:0000256" key="6">
    <source>
        <dbReference type="ARBA" id="ARBA00022840"/>
    </source>
</evidence>
<dbReference type="GO" id="GO:0050684">
    <property type="term" value="P:regulation of mRNA processing"/>
    <property type="evidence" value="ECO:0007669"/>
    <property type="project" value="TreeGrafter"/>
</dbReference>
<organism evidence="12 13">
    <name type="scientific">Fusarium globosum</name>
    <dbReference type="NCBI Taxonomy" id="78864"/>
    <lineage>
        <taxon>Eukaryota</taxon>
        <taxon>Fungi</taxon>
        <taxon>Dikarya</taxon>
        <taxon>Ascomycota</taxon>
        <taxon>Pezizomycotina</taxon>
        <taxon>Sordariomycetes</taxon>
        <taxon>Hypocreomycetidae</taxon>
        <taxon>Hypocreales</taxon>
        <taxon>Nectriaceae</taxon>
        <taxon>Fusarium</taxon>
        <taxon>Fusarium fujikuroi species complex</taxon>
    </lineage>
</organism>
<evidence type="ECO:0000256" key="4">
    <source>
        <dbReference type="ARBA" id="ARBA00022741"/>
    </source>
</evidence>
<dbReference type="Proteomes" id="UP000532311">
    <property type="component" value="Unassembled WGS sequence"/>
</dbReference>
<evidence type="ECO:0000256" key="9">
    <source>
        <dbReference type="PROSITE-ProRule" id="PRU10141"/>
    </source>
</evidence>
<dbReference type="InterPro" id="IPR017441">
    <property type="entry name" value="Protein_kinase_ATP_BS"/>
</dbReference>
<reference evidence="12 13" key="1">
    <citation type="submission" date="2020-05" db="EMBL/GenBank/DDBJ databases">
        <title>Identification and distribution of gene clusters putatively required for synthesis of sphingolipid metabolism inhibitors in phylogenetically diverse species of the filamentous fungus Fusarium.</title>
        <authorList>
            <person name="Kim H.-S."/>
            <person name="Busman M."/>
            <person name="Brown D.W."/>
            <person name="Divon H."/>
            <person name="Uhlig S."/>
            <person name="Proctor R.H."/>
        </authorList>
    </citation>
    <scope>NUCLEOTIDE SEQUENCE [LARGE SCALE GENOMIC DNA]</scope>
    <source>
        <strain evidence="12 13">NRRL 26131</strain>
    </source>
</reference>
<evidence type="ECO:0000256" key="10">
    <source>
        <dbReference type="SAM" id="SignalP"/>
    </source>
</evidence>
<evidence type="ECO:0000256" key="5">
    <source>
        <dbReference type="ARBA" id="ARBA00022777"/>
    </source>
</evidence>
<keyword evidence="4 9" id="KW-0547">Nucleotide-binding</keyword>
<dbReference type="InterPro" id="IPR051334">
    <property type="entry name" value="SRPK"/>
</dbReference>
<name>A0A8H5XYR1_9HYPO</name>
<dbReference type="PANTHER" id="PTHR47634">
    <property type="entry name" value="PROTEIN KINASE DOMAIN-CONTAINING PROTEIN-RELATED"/>
    <property type="match status" value="1"/>
</dbReference>
<feature type="domain" description="Protein kinase" evidence="11">
    <location>
        <begin position="148"/>
        <end position="475"/>
    </location>
</feature>
<dbReference type="Gene3D" id="1.10.510.10">
    <property type="entry name" value="Transferase(Phosphotransferase) domain 1"/>
    <property type="match status" value="1"/>
</dbReference>
<evidence type="ECO:0000256" key="3">
    <source>
        <dbReference type="ARBA" id="ARBA00022679"/>
    </source>
</evidence>
<feature type="signal peptide" evidence="10">
    <location>
        <begin position="1"/>
        <end position="20"/>
    </location>
</feature>
<evidence type="ECO:0000313" key="13">
    <source>
        <dbReference type="Proteomes" id="UP000532311"/>
    </source>
</evidence>
<dbReference type="PROSITE" id="PS00107">
    <property type="entry name" value="PROTEIN_KINASE_ATP"/>
    <property type="match status" value="1"/>
</dbReference>
<keyword evidence="2" id="KW-0723">Serine/threonine-protein kinase</keyword>
<comment type="caution">
    <text evidence="12">The sequence shown here is derived from an EMBL/GenBank/DDBJ whole genome shotgun (WGS) entry which is preliminary data.</text>
</comment>
<keyword evidence="13" id="KW-1185">Reference proteome</keyword>
<dbReference type="PANTHER" id="PTHR47634:SF9">
    <property type="entry name" value="PROTEIN KINASE DOMAIN-CONTAINING PROTEIN-RELATED"/>
    <property type="match status" value="1"/>
</dbReference>
<keyword evidence="6 9" id="KW-0067">ATP-binding</keyword>
<evidence type="ECO:0000259" key="11">
    <source>
        <dbReference type="PROSITE" id="PS50011"/>
    </source>
</evidence>
<dbReference type="GO" id="GO:0000245">
    <property type="term" value="P:spliceosomal complex assembly"/>
    <property type="evidence" value="ECO:0007669"/>
    <property type="project" value="TreeGrafter"/>
</dbReference>
<sequence>MKISFVPLALVAALAGFGEARNCTPKLDHCGHFLLDIGKYYTTISDELTRATKATCFKKNQINDALFSCGPNGTIKFKKYCKNGWHEMLYKPRKSPSELIPGTRYSDDSAGELPEHERCSIDAEPLRRYEAGGYHPLALGAVLEGGRYKILHKLGWGSYSTTWAAKDQKDDLYVALKVTTSEAKENHFTIIGPNGSHDCLVLELVGPNVADVVERHFKDSRLPSNAARLFSKQILQGLDFLSASDIGHGDIHTRNLALTIPDLHSLSEKDFMAKLGEPDEGLVLGPDDAPLPKSLPARIVRPASFGHREVQRILAKPSIKIIDFGEAFLSDDIPSTLNTPLPVRAPEIVFGDKFDHRVGLWSTGCLIFELITGQPPFDVIMLTPPILVEQMVELIDDELPSRWQAKWQAMQGTPTQPDDGLKLHSWLEEVYFDTDKKPEFTKNDIKRAAELIARLMKFEPSLRASPNDILAESWF</sequence>
<feature type="binding site" evidence="9">
    <location>
        <position position="177"/>
    </location>
    <ligand>
        <name>ATP</name>
        <dbReference type="ChEBI" id="CHEBI:30616"/>
    </ligand>
</feature>
<dbReference type="SUPFAM" id="SSF56112">
    <property type="entry name" value="Protein kinase-like (PK-like)"/>
    <property type="match status" value="1"/>
</dbReference>
<gene>
    <name evidence="12" type="ORF">FGLOB1_10012</name>
</gene>
<dbReference type="EMBL" id="JAAQPF010000473">
    <property type="protein sequence ID" value="KAF5701777.1"/>
    <property type="molecule type" value="Genomic_DNA"/>
</dbReference>
<evidence type="ECO:0000256" key="1">
    <source>
        <dbReference type="ARBA" id="ARBA00012513"/>
    </source>
</evidence>
<dbReference type="AlphaFoldDB" id="A0A8H5XYR1"/>
<comment type="catalytic activity">
    <reaction evidence="8">
        <text>L-seryl-[protein] + ATP = O-phospho-L-seryl-[protein] + ADP + H(+)</text>
        <dbReference type="Rhea" id="RHEA:17989"/>
        <dbReference type="Rhea" id="RHEA-COMP:9863"/>
        <dbReference type="Rhea" id="RHEA-COMP:11604"/>
        <dbReference type="ChEBI" id="CHEBI:15378"/>
        <dbReference type="ChEBI" id="CHEBI:29999"/>
        <dbReference type="ChEBI" id="CHEBI:30616"/>
        <dbReference type="ChEBI" id="CHEBI:83421"/>
        <dbReference type="ChEBI" id="CHEBI:456216"/>
        <dbReference type="EC" id="2.7.11.1"/>
    </reaction>
</comment>
<dbReference type="SMART" id="SM00220">
    <property type="entry name" value="S_TKc"/>
    <property type="match status" value="1"/>
</dbReference>